<dbReference type="PROSITE" id="PS50110">
    <property type="entry name" value="RESPONSE_REGULATORY"/>
    <property type="match status" value="1"/>
</dbReference>
<evidence type="ECO:0000256" key="6">
    <source>
        <dbReference type="PROSITE-ProRule" id="PRU00169"/>
    </source>
</evidence>
<evidence type="ECO:0000256" key="3">
    <source>
        <dbReference type="ARBA" id="ARBA00023015"/>
    </source>
</evidence>
<sequence length="249" mass="28987">MKALIIDDEPKAREVLQILLEDYCPEVTEIFKAPNLLDGVAKIKSERPQLVFLDIEMPQHSGLEIADFIDKEHFDFEIIFTTAYSEYALQAFKLNAIDYLLKPLRPEKLKAALKKAIEHRGKTRLSERLMELKNSFREANFSKIALPYSDGIKFVEFDRIIAVKADGMYTEFHLMDEERILVSKPLKHFTDILEGVKMFYKPHRSYLINLKHIKEYIRKDGGYILMEGGIDVLISKDKREEFLSIVQSI</sequence>
<dbReference type="Gene3D" id="3.40.50.2300">
    <property type="match status" value="1"/>
</dbReference>
<evidence type="ECO:0000313" key="9">
    <source>
        <dbReference type="EMBL" id="ARN78459.1"/>
    </source>
</evidence>
<dbReference type="OrthoDB" id="2168082at2"/>
<evidence type="ECO:0000256" key="4">
    <source>
        <dbReference type="ARBA" id="ARBA00023125"/>
    </source>
</evidence>
<dbReference type="GO" id="GO:0006355">
    <property type="term" value="P:regulation of DNA-templated transcription"/>
    <property type="evidence" value="ECO:0007669"/>
    <property type="project" value="TreeGrafter"/>
</dbReference>
<reference evidence="9 10" key="1">
    <citation type="submission" date="2016-11" db="EMBL/GenBank/DDBJ databases">
        <title>Trade-off between light-utilization and light-protection in marine flavobacteria.</title>
        <authorList>
            <person name="Kumagai Y."/>
        </authorList>
    </citation>
    <scope>NUCLEOTIDE SEQUENCE [LARGE SCALE GENOMIC DNA]</scope>
    <source>
        <strain evidence="9 10">JCM 13191</strain>
    </source>
</reference>
<dbReference type="Pfam" id="PF00072">
    <property type="entry name" value="Response_reg"/>
    <property type="match status" value="1"/>
</dbReference>
<keyword evidence="4 9" id="KW-0238">DNA-binding</keyword>
<keyword evidence="10" id="KW-1185">Reference proteome</keyword>
<evidence type="ECO:0000259" key="8">
    <source>
        <dbReference type="PROSITE" id="PS50930"/>
    </source>
</evidence>
<dbReference type="Gene3D" id="2.40.50.1020">
    <property type="entry name" value="LytTr DNA-binding domain"/>
    <property type="match status" value="1"/>
</dbReference>
<dbReference type="RefSeq" id="WP_085767264.1">
    <property type="nucleotide sequence ID" value="NZ_CP019344.1"/>
</dbReference>
<accession>A0A1W6MLV2</accession>
<dbReference type="AlphaFoldDB" id="A0A1W6MLV2"/>
<evidence type="ECO:0000256" key="2">
    <source>
        <dbReference type="ARBA" id="ARBA00023012"/>
    </source>
</evidence>
<evidence type="ECO:0000313" key="10">
    <source>
        <dbReference type="Proteomes" id="UP000193431"/>
    </source>
</evidence>
<dbReference type="STRING" id="331648.BST97_10935"/>
<dbReference type="Pfam" id="PF04397">
    <property type="entry name" value="LytTR"/>
    <property type="match status" value="1"/>
</dbReference>
<dbReference type="SUPFAM" id="SSF52172">
    <property type="entry name" value="CheY-like"/>
    <property type="match status" value="1"/>
</dbReference>
<feature type="domain" description="HTH LytTR-type" evidence="8">
    <location>
        <begin position="144"/>
        <end position="248"/>
    </location>
</feature>
<protein>
    <submittedName>
        <fullName evidence="9">DNA-binding response regulator</fullName>
    </submittedName>
</protein>
<keyword evidence="5" id="KW-0804">Transcription</keyword>
<dbReference type="InterPro" id="IPR011006">
    <property type="entry name" value="CheY-like_superfamily"/>
</dbReference>
<dbReference type="InterPro" id="IPR001789">
    <property type="entry name" value="Sig_transdc_resp-reg_receiver"/>
</dbReference>
<dbReference type="InterPro" id="IPR007492">
    <property type="entry name" value="LytTR_DNA-bd_dom"/>
</dbReference>
<evidence type="ECO:0000256" key="1">
    <source>
        <dbReference type="ARBA" id="ARBA00022553"/>
    </source>
</evidence>
<dbReference type="EMBL" id="CP019344">
    <property type="protein sequence ID" value="ARN78459.1"/>
    <property type="molecule type" value="Genomic_DNA"/>
</dbReference>
<evidence type="ECO:0000256" key="5">
    <source>
        <dbReference type="ARBA" id="ARBA00023163"/>
    </source>
</evidence>
<evidence type="ECO:0000259" key="7">
    <source>
        <dbReference type="PROSITE" id="PS50110"/>
    </source>
</evidence>
<gene>
    <name evidence="9" type="ORF">BST97_10935</name>
</gene>
<dbReference type="GO" id="GO:0032993">
    <property type="term" value="C:protein-DNA complex"/>
    <property type="evidence" value="ECO:0007669"/>
    <property type="project" value="TreeGrafter"/>
</dbReference>
<dbReference type="SMART" id="SM00448">
    <property type="entry name" value="REC"/>
    <property type="match status" value="1"/>
</dbReference>
<dbReference type="SMART" id="SM00850">
    <property type="entry name" value="LytTR"/>
    <property type="match status" value="1"/>
</dbReference>
<keyword evidence="3" id="KW-0805">Transcription regulation</keyword>
<feature type="domain" description="Response regulatory" evidence="7">
    <location>
        <begin position="2"/>
        <end position="117"/>
    </location>
</feature>
<name>A0A1W6MLV2_9FLAO</name>
<dbReference type="GO" id="GO:0000156">
    <property type="term" value="F:phosphorelay response regulator activity"/>
    <property type="evidence" value="ECO:0007669"/>
    <property type="project" value="TreeGrafter"/>
</dbReference>
<dbReference type="GO" id="GO:0005829">
    <property type="term" value="C:cytosol"/>
    <property type="evidence" value="ECO:0007669"/>
    <property type="project" value="TreeGrafter"/>
</dbReference>
<proteinExistence type="predicted"/>
<organism evidence="9 10">
    <name type="scientific">Nonlabens spongiae</name>
    <dbReference type="NCBI Taxonomy" id="331648"/>
    <lineage>
        <taxon>Bacteria</taxon>
        <taxon>Pseudomonadati</taxon>
        <taxon>Bacteroidota</taxon>
        <taxon>Flavobacteriia</taxon>
        <taxon>Flavobacteriales</taxon>
        <taxon>Flavobacteriaceae</taxon>
        <taxon>Nonlabens</taxon>
    </lineage>
</organism>
<dbReference type="GO" id="GO:0000976">
    <property type="term" value="F:transcription cis-regulatory region binding"/>
    <property type="evidence" value="ECO:0007669"/>
    <property type="project" value="TreeGrafter"/>
</dbReference>
<dbReference type="InterPro" id="IPR039420">
    <property type="entry name" value="WalR-like"/>
</dbReference>
<keyword evidence="1 6" id="KW-0597">Phosphoprotein</keyword>
<dbReference type="PROSITE" id="PS50930">
    <property type="entry name" value="HTH_LYTTR"/>
    <property type="match status" value="1"/>
</dbReference>
<dbReference type="Proteomes" id="UP000193431">
    <property type="component" value="Chromosome"/>
</dbReference>
<dbReference type="PANTHER" id="PTHR48111">
    <property type="entry name" value="REGULATOR OF RPOS"/>
    <property type="match status" value="1"/>
</dbReference>
<keyword evidence="2" id="KW-0902">Two-component regulatory system</keyword>
<feature type="modified residue" description="4-aspartylphosphate" evidence="6">
    <location>
        <position position="54"/>
    </location>
</feature>
<dbReference type="PANTHER" id="PTHR48111:SF1">
    <property type="entry name" value="TWO-COMPONENT RESPONSE REGULATOR ORR33"/>
    <property type="match status" value="1"/>
</dbReference>